<dbReference type="PANTHER" id="PTHR43701:SF12">
    <property type="entry name" value="MEMBRANE TRANSPORTER PROTEIN YTNM-RELATED"/>
    <property type="match status" value="1"/>
</dbReference>
<dbReference type="AlphaFoldDB" id="A0A7T0PB17"/>
<evidence type="ECO:0000256" key="7">
    <source>
        <dbReference type="SAM" id="MobiDB-lite"/>
    </source>
</evidence>
<comment type="similarity">
    <text evidence="2 6">Belongs to the 4-toluene sulfonate uptake permease (TSUP) (TC 2.A.102) family.</text>
</comment>
<name>A0A7T0PB17_9CORY</name>
<keyword evidence="6" id="KW-1003">Cell membrane</keyword>
<comment type="subcellular location">
    <subcellularLocation>
        <location evidence="6">Cell membrane</location>
        <topology evidence="6">Multi-pass membrane protein</topology>
    </subcellularLocation>
    <subcellularLocation>
        <location evidence="1">Membrane</location>
        <topology evidence="1">Multi-pass membrane protein</topology>
    </subcellularLocation>
</comment>
<keyword evidence="5 6" id="KW-0472">Membrane</keyword>
<dbReference type="KEGG" id="cliz:G7Y31_02955"/>
<evidence type="ECO:0000256" key="1">
    <source>
        <dbReference type="ARBA" id="ARBA00004141"/>
    </source>
</evidence>
<dbReference type="EMBL" id="CP064954">
    <property type="protein sequence ID" value="QPK79681.1"/>
    <property type="molecule type" value="Genomic_DNA"/>
</dbReference>
<feature type="compositionally biased region" description="Polar residues" evidence="7">
    <location>
        <begin position="322"/>
        <end position="334"/>
    </location>
</feature>
<dbReference type="RefSeq" id="WP_165008498.1">
    <property type="nucleotide sequence ID" value="NZ_CP064954.1"/>
</dbReference>
<feature type="transmembrane region" description="Helical" evidence="6">
    <location>
        <begin position="68"/>
        <end position="92"/>
    </location>
</feature>
<evidence type="ECO:0000256" key="4">
    <source>
        <dbReference type="ARBA" id="ARBA00022989"/>
    </source>
</evidence>
<evidence type="ECO:0000313" key="9">
    <source>
        <dbReference type="Proteomes" id="UP000594681"/>
    </source>
</evidence>
<feature type="transmembrane region" description="Helical" evidence="6">
    <location>
        <begin position="201"/>
        <end position="225"/>
    </location>
</feature>
<protein>
    <recommendedName>
        <fullName evidence="6">Probable membrane transporter protein</fullName>
    </recommendedName>
</protein>
<dbReference type="InterPro" id="IPR051598">
    <property type="entry name" value="TSUP/Inactive_protease-like"/>
</dbReference>
<keyword evidence="4 6" id="KW-1133">Transmembrane helix</keyword>
<feature type="transmembrane region" description="Helical" evidence="6">
    <location>
        <begin position="256"/>
        <end position="273"/>
    </location>
</feature>
<feature type="region of interest" description="Disordered" evidence="7">
    <location>
        <begin position="296"/>
        <end position="334"/>
    </location>
</feature>
<dbReference type="PANTHER" id="PTHR43701">
    <property type="entry name" value="MEMBRANE TRANSPORTER PROTEIN MJ0441-RELATED"/>
    <property type="match status" value="1"/>
</dbReference>
<evidence type="ECO:0000313" key="8">
    <source>
        <dbReference type="EMBL" id="QPK79681.1"/>
    </source>
</evidence>
<dbReference type="Pfam" id="PF01925">
    <property type="entry name" value="TauE"/>
    <property type="match status" value="1"/>
</dbReference>
<evidence type="ECO:0000256" key="3">
    <source>
        <dbReference type="ARBA" id="ARBA00022692"/>
    </source>
</evidence>
<dbReference type="GO" id="GO:0005886">
    <property type="term" value="C:plasma membrane"/>
    <property type="evidence" value="ECO:0007669"/>
    <property type="project" value="UniProtKB-SubCell"/>
</dbReference>
<keyword evidence="9" id="KW-1185">Reference proteome</keyword>
<gene>
    <name evidence="8" type="ORF">G7Y31_02955</name>
</gene>
<organism evidence="8 9">
    <name type="scientific">Corynebacterium lizhenjunii</name>
    <dbReference type="NCBI Taxonomy" id="2709394"/>
    <lineage>
        <taxon>Bacteria</taxon>
        <taxon>Bacillati</taxon>
        <taxon>Actinomycetota</taxon>
        <taxon>Actinomycetes</taxon>
        <taxon>Mycobacteriales</taxon>
        <taxon>Corynebacteriaceae</taxon>
        <taxon>Corynebacterium</taxon>
    </lineage>
</organism>
<dbReference type="InterPro" id="IPR002781">
    <property type="entry name" value="TM_pro_TauE-like"/>
</dbReference>
<keyword evidence="3 6" id="KW-0812">Transmembrane</keyword>
<feature type="transmembrane region" description="Helical" evidence="6">
    <location>
        <begin position="98"/>
        <end position="116"/>
    </location>
</feature>
<proteinExistence type="inferred from homology"/>
<evidence type="ECO:0000256" key="5">
    <source>
        <dbReference type="ARBA" id="ARBA00023136"/>
    </source>
</evidence>
<evidence type="ECO:0000256" key="2">
    <source>
        <dbReference type="ARBA" id="ARBA00009142"/>
    </source>
</evidence>
<evidence type="ECO:0000256" key="6">
    <source>
        <dbReference type="RuleBase" id="RU363041"/>
    </source>
</evidence>
<reference evidence="8 9" key="1">
    <citation type="submission" date="2020-11" db="EMBL/GenBank/DDBJ databases">
        <title>Corynebacterium sp. ZJ-599.</title>
        <authorList>
            <person name="Zhou J."/>
        </authorList>
    </citation>
    <scope>NUCLEOTIDE SEQUENCE [LARGE SCALE GENOMIC DNA]</scope>
    <source>
        <strain evidence="8 9">ZJ-599</strain>
    </source>
</reference>
<accession>A0A7T0PB17</accession>
<sequence length="334" mass="33769">MRALILIALAGFAAQLVDGGIGMGFGVTSTTILLLAGLGPAQASAVVHTAELGTTFASGISHWRFGNVHWPTVLALGVPGGIAACAGALLLSSISLEAATPWTSAILTVIGVSLVWRFSRGRTRRAVSTKHHSRGFLVGLGLVGGFVDASGGGGWGPVSTSTLMAVGREQPRRIVGTVNTAEFLVTFGATAGFVVGLWEELVAHAAAVGALLVGGVLAAPVAAWLVSRVNPVALGGLVGTAIVVLNLPKIIDVPAWAQLIIAIIGVTATITGVRRYRRALAADQAADAAAANEQAAGDVAHNAKTTPAEAELEEDAELAQGASANSPELAYRSS</sequence>
<feature type="transmembrane region" description="Helical" evidence="6">
    <location>
        <begin position="174"/>
        <end position="195"/>
    </location>
</feature>
<dbReference type="Proteomes" id="UP000594681">
    <property type="component" value="Chromosome"/>
</dbReference>